<keyword evidence="3" id="KW-1185">Reference proteome</keyword>
<dbReference type="Proteomes" id="UP001562354">
    <property type="component" value="Unassembled WGS sequence"/>
</dbReference>
<feature type="compositionally biased region" description="Basic and acidic residues" evidence="1">
    <location>
        <begin position="450"/>
        <end position="471"/>
    </location>
</feature>
<gene>
    <name evidence="2" type="ORF">AAFC00_005449</name>
</gene>
<proteinExistence type="predicted"/>
<dbReference type="EMBL" id="JBFMKM010000004">
    <property type="protein sequence ID" value="KAL1306788.1"/>
    <property type="molecule type" value="Genomic_DNA"/>
</dbReference>
<protein>
    <submittedName>
        <fullName evidence="2">Uncharacterized protein</fullName>
    </submittedName>
</protein>
<evidence type="ECO:0000313" key="3">
    <source>
        <dbReference type="Proteomes" id="UP001562354"/>
    </source>
</evidence>
<sequence length="495" mass="56697">MAFVPVERSEDSVQWHLVGKAGGLRFRDVERNCPVRLSLEELDEDALNATTAFLGWNPDVLNKMATRSVEYPHITYGSAKKPSSDLIRITGGSLGFSKIMTANLNFAIGSHNSIVYQSQSGWFQDTLEDAKKIHIVLMDTETRRSWHLDAERLILQVILHRYMRGNLGPGIEIDFADPRDFNSVRRAMLQNAGRVVRQDFMKGQSEKQDYRFADMVQQLYAIIAALREKVESLGKGWSKLRMSVRKRMLMGKMVQGWQYMDLVEDRHELRMGERKLHAGCGNWPELMRAHDAIVLFVNGLKDAFWSAGQSCHRYATVPAHNDYLAIMVPALQQFYYEQGFIDQTKSISRNRMQWFRAGDLFQICPCMTGRDYSACKCERVQELHFGNLKPRECVGLQDIDGEEAGAVIFGSAKPPALPMMNGHGGSYEQRGRGGSSWMSRMKTQHTLRTPHPDMKRGWKDLHRDTMQREGYSRWSTTEETLQDEEDDELYHTAPS</sequence>
<dbReference type="RefSeq" id="XP_069203060.1">
    <property type="nucleotide sequence ID" value="XM_069345233.1"/>
</dbReference>
<reference evidence="2 3" key="1">
    <citation type="submission" date="2024-07" db="EMBL/GenBank/DDBJ databases">
        <title>Draft sequence of the Neodothiora populina.</title>
        <authorList>
            <person name="Drown D.D."/>
            <person name="Schuette U.S."/>
            <person name="Buechlein A.B."/>
            <person name="Rusch D.R."/>
            <person name="Winton L.W."/>
            <person name="Adams G.A."/>
        </authorList>
    </citation>
    <scope>NUCLEOTIDE SEQUENCE [LARGE SCALE GENOMIC DNA]</scope>
    <source>
        <strain evidence="2 3">CPC 39397</strain>
    </source>
</reference>
<evidence type="ECO:0000313" key="2">
    <source>
        <dbReference type="EMBL" id="KAL1306788.1"/>
    </source>
</evidence>
<organism evidence="2 3">
    <name type="scientific">Neodothiora populina</name>
    <dbReference type="NCBI Taxonomy" id="2781224"/>
    <lineage>
        <taxon>Eukaryota</taxon>
        <taxon>Fungi</taxon>
        <taxon>Dikarya</taxon>
        <taxon>Ascomycota</taxon>
        <taxon>Pezizomycotina</taxon>
        <taxon>Dothideomycetes</taxon>
        <taxon>Dothideomycetidae</taxon>
        <taxon>Dothideales</taxon>
        <taxon>Dothioraceae</taxon>
        <taxon>Neodothiora</taxon>
    </lineage>
</organism>
<dbReference type="GeneID" id="95979148"/>
<feature type="region of interest" description="Disordered" evidence="1">
    <location>
        <begin position="447"/>
        <end position="495"/>
    </location>
</feature>
<evidence type="ECO:0000256" key="1">
    <source>
        <dbReference type="SAM" id="MobiDB-lite"/>
    </source>
</evidence>
<accession>A0ABR3PL90</accession>
<name>A0ABR3PL90_9PEZI</name>
<comment type="caution">
    <text evidence="2">The sequence shown here is derived from an EMBL/GenBank/DDBJ whole genome shotgun (WGS) entry which is preliminary data.</text>
</comment>